<keyword evidence="2" id="KW-1185">Reference proteome</keyword>
<evidence type="ECO:0000313" key="1">
    <source>
        <dbReference type="EMBL" id="TWW11157.1"/>
    </source>
</evidence>
<proteinExistence type="predicted"/>
<dbReference type="EMBL" id="SRHE01000065">
    <property type="protein sequence ID" value="TWW11157.1"/>
    <property type="molecule type" value="Genomic_DNA"/>
</dbReference>
<organism evidence="1 2">
    <name type="scientific">Planctomyces bekefii</name>
    <dbReference type="NCBI Taxonomy" id="1653850"/>
    <lineage>
        <taxon>Bacteria</taxon>
        <taxon>Pseudomonadati</taxon>
        <taxon>Planctomycetota</taxon>
        <taxon>Planctomycetia</taxon>
        <taxon>Planctomycetales</taxon>
        <taxon>Planctomycetaceae</taxon>
        <taxon>Planctomyces</taxon>
    </lineage>
</organism>
<comment type="caution">
    <text evidence="1">The sequence shown here is derived from an EMBL/GenBank/DDBJ whole genome shotgun (WGS) entry which is preliminary data.</text>
</comment>
<reference evidence="1 2" key="2">
    <citation type="submission" date="2019-08" db="EMBL/GenBank/DDBJ databases">
        <authorList>
            <person name="Henke P."/>
        </authorList>
    </citation>
    <scope>NUCLEOTIDE SEQUENCE [LARGE SCALE GENOMIC DNA]</scope>
    <source>
        <strain evidence="1">Phe10_nw2017</strain>
    </source>
</reference>
<accession>A0A5C6MA23</accession>
<gene>
    <name evidence="1" type="ORF">E3A20_05280</name>
</gene>
<evidence type="ECO:0000313" key="2">
    <source>
        <dbReference type="Proteomes" id="UP000321083"/>
    </source>
</evidence>
<sequence length="124" mass="13626">MLQQAGAYLSKGIHNFPDQFGARDGFLKFSDGPGGRCDQQADVELIGVEHKPDEGLLIIGVTADVCEYRQPGPLLLCIGGREAADGEWHKQDEQQFAEHWCDPQGAFQSERLAKSIHKSAEGLF</sequence>
<protein>
    <submittedName>
        <fullName evidence="1">Uncharacterized protein</fullName>
    </submittedName>
</protein>
<reference evidence="1 2" key="1">
    <citation type="submission" date="2019-08" db="EMBL/GenBank/DDBJ databases">
        <title>100 year-old enigma solved: identification of Planctomyces bekefii, the type genus and species of the phylum Planctomycetes.</title>
        <authorList>
            <person name="Svetlana D.N."/>
            <person name="Overmann J."/>
        </authorList>
    </citation>
    <scope>NUCLEOTIDE SEQUENCE [LARGE SCALE GENOMIC DNA]</scope>
    <source>
        <strain evidence="1">Phe10_nw2017</strain>
    </source>
</reference>
<dbReference type="Proteomes" id="UP000321083">
    <property type="component" value="Unassembled WGS sequence"/>
</dbReference>
<name>A0A5C6MA23_9PLAN</name>
<dbReference type="AlphaFoldDB" id="A0A5C6MA23"/>